<dbReference type="InterPro" id="IPR027246">
    <property type="entry name" value="Porin_Euk/Tom40"/>
</dbReference>
<dbReference type="CDD" id="cd07306">
    <property type="entry name" value="Porin3_VDAC"/>
    <property type="match status" value="1"/>
</dbReference>
<dbReference type="GO" id="GO:0008308">
    <property type="term" value="F:voltage-gated monoatomic anion channel activity"/>
    <property type="evidence" value="ECO:0007669"/>
    <property type="project" value="InterPro"/>
</dbReference>
<dbReference type="Pfam" id="PF01459">
    <property type="entry name" value="Porin_3"/>
    <property type="match status" value="1"/>
</dbReference>
<evidence type="ECO:0000313" key="2">
    <source>
        <dbReference type="Proteomes" id="UP000218209"/>
    </source>
</evidence>
<name>A0A1X6NZ78_PORUM</name>
<evidence type="ECO:0000313" key="1">
    <source>
        <dbReference type="EMBL" id="OSX73919.1"/>
    </source>
</evidence>
<dbReference type="PANTHER" id="PTHR11743:SF70">
    <property type="entry name" value="GH26960P-RELATED"/>
    <property type="match status" value="1"/>
</dbReference>
<dbReference type="OrthoDB" id="7827681at2759"/>
<accession>A0A1X6NZ78</accession>
<dbReference type="PANTHER" id="PTHR11743">
    <property type="entry name" value="VOLTAGE-DEPENDENT ANION-SELECTIVE CHANNEL"/>
    <property type="match status" value="1"/>
</dbReference>
<sequence>MFLYGDLGKAAKKLLTDNYTSDQKLTFKTTTAQKVTYTATGVQDADTNLISGDVAMKMGVAGHAVTTKLFTSGKLTSEVTLDRLGVEGLSVKVLGALSDSGAASAGASAEWNTPSVSATLLSDLSSAPTLRATVVAGHGGVYVGGETAYDTAKSETTMADLSISYADRFESEINLQLQNKGTRALLSYGHEAAPGFAVAAQYAYDLKSHESVLTAGTNTLLADGGSFKVKVDSLGLLSVALKHTLHPSTTLVLSTSVDLKSEVKQSSKVGISLCIE</sequence>
<protein>
    <submittedName>
        <fullName evidence="1">Uncharacterized protein</fullName>
    </submittedName>
</protein>
<proteinExistence type="predicted"/>
<keyword evidence="2" id="KW-1185">Reference proteome</keyword>
<dbReference type="Gene3D" id="2.40.160.10">
    <property type="entry name" value="Porin"/>
    <property type="match status" value="1"/>
</dbReference>
<dbReference type="Proteomes" id="UP000218209">
    <property type="component" value="Unassembled WGS sequence"/>
</dbReference>
<reference evidence="1 2" key="1">
    <citation type="submission" date="2017-03" db="EMBL/GenBank/DDBJ databases">
        <title>WGS assembly of Porphyra umbilicalis.</title>
        <authorList>
            <person name="Brawley S.H."/>
            <person name="Blouin N.A."/>
            <person name="Ficko-Blean E."/>
            <person name="Wheeler G.L."/>
            <person name="Lohr M."/>
            <person name="Goodson H.V."/>
            <person name="Jenkins J.W."/>
            <person name="Blaby-Haas C.E."/>
            <person name="Helliwell K.E."/>
            <person name="Chan C."/>
            <person name="Marriage T."/>
            <person name="Bhattacharya D."/>
            <person name="Klein A.S."/>
            <person name="Badis Y."/>
            <person name="Brodie J."/>
            <person name="Cao Y."/>
            <person name="Collen J."/>
            <person name="Dittami S.M."/>
            <person name="Gachon C.M."/>
            <person name="Green B.R."/>
            <person name="Karpowicz S."/>
            <person name="Kim J.W."/>
            <person name="Kudahl U."/>
            <person name="Lin S."/>
            <person name="Michel G."/>
            <person name="Mittag M."/>
            <person name="Olson B.J."/>
            <person name="Pangilinan J."/>
            <person name="Peng Y."/>
            <person name="Qiu H."/>
            <person name="Shu S."/>
            <person name="Singer J.T."/>
            <person name="Smith A.G."/>
            <person name="Sprecher B.N."/>
            <person name="Wagner V."/>
            <person name="Wang W."/>
            <person name="Wang Z.-Y."/>
            <person name="Yan J."/>
            <person name="Yarish C."/>
            <person name="Zoeuner-Riek S."/>
            <person name="Zhuang Y."/>
            <person name="Zou Y."/>
            <person name="Lindquist E.A."/>
            <person name="Grimwood J."/>
            <person name="Barry K."/>
            <person name="Rokhsar D.S."/>
            <person name="Schmutz J."/>
            <person name="Stiller J.W."/>
            <person name="Grossman A.R."/>
            <person name="Prochnik S.E."/>
        </authorList>
    </citation>
    <scope>NUCLEOTIDE SEQUENCE [LARGE SCALE GENOMIC DNA]</scope>
    <source>
        <strain evidence="1">4086291</strain>
    </source>
</reference>
<dbReference type="InterPro" id="IPR023614">
    <property type="entry name" value="Porin_dom_sf"/>
</dbReference>
<organism evidence="1 2">
    <name type="scientific">Porphyra umbilicalis</name>
    <name type="common">Purple laver</name>
    <name type="synonym">Red alga</name>
    <dbReference type="NCBI Taxonomy" id="2786"/>
    <lineage>
        <taxon>Eukaryota</taxon>
        <taxon>Rhodophyta</taxon>
        <taxon>Bangiophyceae</taxon>
        <taxon>Bangiales</taxon>
        <taxon>Bangiaceae</taxon>
        <taxon>Porphyra</taxon>
    </lineage>
</organism>
<gene>
    <name evidence="1" type="ORF">BU14_0319s0007</name>
</gene>
<dbReference type="InterPro" id="IPR001925">
    <property type="entry name" value="Porin_Euk"/>
</dbReference>
<dbReference type="AlphaFoldDB" id="A0A1X6NZ78"/>
<dbReference type="GO" id="GO:0005741">
    <property type="term" value="C:mitochondrial outer membrane"/>
    <property type="evidence" value="ECO:0007669"/>
    <property type="project" value="InterPro"/>
</dbReference>
<dbReference type="EMBL" id="KV918972">
    <property type="protein sequence ID" value="OSX73919.1"/>
    <property type="molecule type" value="Genomic_DNA"/>
</dbReference>